<dbReference type="PANTHER" id="PTHR45959:SF2">
    <property type="entry name" value="BHLH TRANSCRIPTION FACTOR"/>
    <property type="match status" value="1"/>
</dbReference>
<sequence length="354" mass="40067">MAFAELEVKDSTFLNQYQMDNLHNSDDDLNFQSYTSEGHSYYPKNDHNLVNFPFEIPQTGTESPPNKPLKSNSWSSCTTEYTSTKASSSSSPHLISFQNSSSPPPPPATAEQYHGLDCTIKPKNELDYEESMILIPPFLSDLDHSFQTQKYYCLQKFGHSVKRPFGAMSRSPLHAQDHVIAERKRREKLTQRFIALSAVLPGLKKMDKASVLGDAIRFVKQLQERVKTLEEQAAKSAGESRIIVKRTKVLVDDHHHEISSSLDESCNDKPLPEVEAKVSGKDVLIRIYCEKHKGCLVNILREIEKLHFTVVDSGVLQFGNSTLDITIVAQMDVEFCMKVKDLVSYLRQALLQFI</sequence>
<gene>
    <name evidence="8" type="ORF">FEM48_Zijuj08G0136600</name>
</gene>
<dbReference type="SMART" id="SM00353">
    <property type="entry name" value="HLH"/>
    <property type="match status" value="1"/>
</dbReference>
<dbReference type="InterPro" id="IPR036638">
    <property type="entry name" value="HLH_DNA-bd_sf"/>
</dbReference>
<evidence type="ECO:0000259" key="7">
    <source>
        <dbReference type="PROSITE" id="PS50888"/>
    </source>
</evidence>
<dbReference type="GO" id="GO:0046983">
    <property type="term" value="F:protein dimerization activity"/>
    <property type="evidence" value="ECO:0007669"/>
    <property type="project" value="InterPro"/>
</dbReference>
<dbReference type="InterPro" id="IPR011598">
    <property type="entry name" value="bHLH_dom"/>
</dbReference>
<dbReference type="GO" id="GO:0005634">
    <property type="term" value="C:nucleus"/>
    <property type="evidence" value="ECO:0007669"/>
    <property type="project" value="UniProtKB-SubCell"/>
</dbReference>
<feature type="domain" description="BHLH" evidence="7">
    <location>
        <begin position="173"/>
        <end position="222"/>
    </location>
</feature>
<evidence type="ECO:0000256" key="5">
    <source>
        <dbReference type="SAM" id="Coils"/>
    </source>
</evidence>
<accession>A0A978UZF3</accession>
<dbReference type="InterPro" id="IPR054502">
    <property type="entry name" value="bHLH-TF_ACT-like_plant"/>
</dbReference>
<evidence type="ECO:0000256" key="3">
    <source>
        <dbReference type="ARBA" id="ARBA00023163"/>
    </source>
</evidence>
<feature type="compositionally biased region" description="Polar residues" evidence="6">
    <location>
        <begin position="58"/>
        <end position="74"/>
    </location>
</feature>
<dbReference type="Gene3D" id="4.10.280.10">
    <property type="entry name" value="Helix-loop-helix DNA-binding domain"/>
    <property type="match status" value="1"/>
</dbReference>
<feature type="region of interest" description="Disordered" evidence="6">
    <location>
        <begin position="55"/>
        <end position="74"/>
    </location>
</feature>
<dbReference type="Pfam" id="PF22754">
    <property type="entry name" value="bHLH-TF_ACT-like_plant"/>
    <property type="match status" value="1"/>
</dbReference>
<keyword evidence="2" id="KW-0805">Transcription regulation</keyword>
<evidence type="ECO:0000256" key="6">
    <source>
        <dbReference type="SAM" id="MobiDB-lite"/>
    </source>
</evidence>
<dbReference type="EMBL" id="JAEACU010000008">
    <property type="protein sequence ID" value="KAH7520369.1"/>
    <property type="molecule type" value="Genomic_DNA"/>
</dbReference>
<protein>
    <recommendedName>
        <fullName evidence="7">BHLH domain-containing protein</fullName>
    </recommendedName>
</protein>
<keyword evidence="4" id="KW-0539">Nucleus</keyword>
<dbReference type="InterPro" id="IPR052610">
    <property type="entry name" value="bHLH_transcription_regulator"/>
</dbReference>
<dbReference type="SUPFAM" id="SSF47459">
    <property type="entry name" value="HLH, helix-loop-helix DNA-binding domain"/>
    <property type="match status" value="1"/>
</dbReference>
<reference evidence="8" key="1">
    <citation type="journal article" date="2021" name="Front. Plant Sci.">
        <title>Chromosome-Scale Genome Assembly for Chinese Sour Jujube and Insights Into Its Genome Evolution and Domestication Signature.</title>
        <authorList>
            <person name="Shen L.-Y."/>
            <person name="Luo H."/>
            <person name="Wang X.-L."/>
            <person name="Wang X.-M."/>
            <person name="Qiu X.-J."/>
            <person name="Liu H."/>
            <person name="Zhou S.-S."/>
            <person name="Jia K.-H."/>
            <person name="Nie S."/>
            <person name="Bao Y.-T."/>
            <person name="Zhang R.-G."/>
            <person name="Yun Q.-Z."/>
            <person name="Chai Y.-H."/>
            <person name="Lu J.-Y."/>
            <person name="Li Y."/>
            <person name="Zhao S.-W."/>
            <person name="Mao J.-F."/>
            <person name="Jia S.-G."/>
            <person name="Mao Y.-M."/>
        </authorList>
    </citation>
    <scope>NUCLEOTIDE SEQUENCE</scope>
    <source>
        <strain evidence="8">AT0</strain>
        <tissue evidence="8">Leaf</tissue>
    </source>
</reference>
<dbReference type="CDD" id="cd11452">
    <property type="entry name" value="bHLH_AtNAI1_like"/>
    <property type="match status" value="1"/>
</dbReference>
<dbReference type="AlphaFoldDB" id="A0A978UZF3"/>
<name>A0A978UZF3_ZIZJJ</name>
<feature type="compositionally biased region" description="Low complexity" evidence="6">
    <location>
        <begin position="82"/>
        <end position="91"/>
    </location>
</feature>
<comment type="caution">
    <text evidence="8">The sequence shown here is derived from an EMBL/GenBank/DDBJ whole genome shotgun (WGS) entry which is preliminary data.</text>
</comment>
<evidence type="ECO:0000313" key="8">
    <source>
        <dbReference type="EMBL" id="KAH7520369.1"/>
    </source>
</evidence>
<dbReference type="PROSITE" id="PS50888">
    <property type="entry name" value="BHLH"/>
    <property type="match status" value="1"/>
</dbReference>
<evidence type="ECO:0000256" key="2">
    <source>
        <dbReference type="ARBA" id="ARBA00023015"/>
    </source>
</evidence>
<dbReference type="PANTHER" id="PTHR45959">
    <property type="entry name" value="BHLH TRANSCRIPTION FACTOR"/>
    <property type="match status" value="1"/>
</dbReference>
<organism evidence="8 9">
    <name type="scientific">Ziziphus jujuba var. spinosa</name>
    <dbReference type="NCBI Taxonomy" id="714518"/>
    <lineage>
        <taxon>Eukaryota</taxon>
        <taxon>Viridiplantae</taxon>
        <taxon>Streptophyta</taxon>
        <taxon>Embryophyta</taxon>
        <taxon>Tracheophyta</taxon>
        <taxon>Spermatophyta</taxon>
        <taxon>Magnoliopsida</taxon>
        <taxon>eudicotyledons</taxon>
        <taxon>Gunneridae</taxon>
        <taxon>Pentapetalae</taxon>
        <taxon>rosids</taxon>
        <taxon>fabids</taxon>
        <taxon>Rosales</taxon>
        <taxon>Rhamnaceae</taxon>
        <taxon>Paliureae</taxon>
        <taxon>Ziziphus</taxon>
    </lineage>
</organism>
<proteinExistence type="predicted"/>
<keyword evidence="5" id="KW-0175">Coiled coil</keyword>
<feature type="region of interest" description="Disordered" evidence="6">
    <location>
        <begin position="82"/>
        <end position="113"/>
    </location>
</feature>
<keyword evidence="3" id="KW-0804">Transcription</keyword>
<dbReference type="Proteomes" id="UP000813462">
    <property type="component" value="Unassembled WGS sequence"/>
</dbReference>
<dbReference type="Pfam" id="PF00010">
    <property type="entry name" value="HLH"/>
    <property type="match status" value="1"/>
</dbReference>
<evidence type="ECO:0000256" key="4">
    <source>
        <dbReference type="ARBA" id="ARBA00023242"/>
    </source>
</evidence>
<evidence type="ECO:0000313" key="9">
    <source>
        <dbReference type="Proteomes" id="UP000813462"/>
    </source>
</evidence>
<feature type="coiled-coil region" evidence="5">
    <location>
        <begin position="212"/>
        <end position="239"/>
    </location>
</feature>
<comment type="subcellular location">
    <subcellularLocation>
        <location evidence="1">Nucleus</location>
    </subcellularLocation>
</comment>
<evidence type="ECO:0000256" key="1">
    <source>
        <dbReference type="ARBA" id="ARBA00004123"/>
    </source>
</evidence>
<dbReference type="GO" id="GO:0080090">
    <property type="term" value="P:regulation of primary metabolic process"/>
    <property type="evidence" value="ECO:0007669"/>
    <property type="project" value="UniProtKB-ARBA"/>
</dbReference>